<evidence type="ECO:0000313" key="2">
    <source>
        <dbReference type="EMBL" id="MPC90690.1"/>
    </source>
</evidence>
<feature type="region of interest" description="Disordered" evidence="1">
    <location>
        <begin position="1"/>
        <end position="25"/>
    </location>
</feature>
<feature type="compositionally biased region" description="Polar residues" evidence="1">
    <location>
        <begin position="1"/>
        <end position="12"/>
    </location>
</feature>
<protein>
    <submittedName>
        <fullName evidence="2">Uncharacterized protein</fullName>
    </submittedName>
</protein>
<dbReference type="Proteomes" id="UP000324222">
    <property type="component" value="Unassembled WGS sequence"/>
</dbReference>
<comment type="caution">
    <text evidence="2">The sequence shown here is derived from an EMBL/GenBank/DDBJ whole genome shotgun (WGS) entry which is preliminary data.</text>
</comment>
<organism evidence="2 3">
    <name type="scientific">Portunus trituberculatus</name>
    <name type="common">Swimming crab</name>
    <name type="synonym">Neptunus trituberculatus</name>
    <dbReference type="NCBI Taxonomy" id="210409"/>
    <lineage>
        <taxon>Eukaryota</taxon>
        <taxon>Metazoa</taxon>
        <taxon>Ecdysozoa</taxon>
        <taxon>Arthropoda</taxon>
        <taxon>Crustacea</taxon>
        <taxon>Multicrustacea</taxon>
        <taxon>Malacostraca</taxon>
        <taxon>Eumalacostraca</taxon>
        <taxon>Eucarida</taxon>
        <taxon>Decapoda</taxon>
        <taxon>Pleocyemata</taxon>
        <taxon>Brachyura</taxon>
        <taxon>Eubrachyura</taxon>
        <taxon>Portunoidea</taxon>
        <taxon>Portunidae</taxon>
        <taxon>Portuninae</taxon>
        <taxon>Portunus</taxon>
    </lineage>
</organism>
<keyword evidence="3" id="KW-1185">Reference proteome</keyword>
<dbReference type="AlphaFoldDB" id="A0A5B7J1P4"/>
<reference evidence="2 3" key="1">
    <citation type="submission" date="2019-05" db="EMBL/GenBank/DDBJ databases">
        <title>Another draft genome of Portunus trituberculatus and its Hox gene families provides insights of decapod evolution.</title>
        <authorList>
            <person name="Jeong J.-H."/>
            <person name="Song I."/>
            <person name="Kim S."/>
            <person name="Choi T."/>
            <person name="Kim D."/>
            <person name="Ryu S."/>
            <person name="Kim W."/>
        </authorList>
    </citation>
    <scope>NUCLEOTIDE SEQUENCE [LARGE SCALE GENOMIC DNA]</scope>
    <source>
        <tissue evidence="2">Muscle</tissue>
    </source>
</reference>
<accession>A0A5B7J1P4</accession>
<dbReference type="EMBL" id="VSRR010085255">
    <property type="protein sequence ID" value="MPC90690.1"/>
    <property type="molecule type" value="Genomic_DNA"/>
</dbReference>
<sequence length="59" mass="6484">MLNLTPHGSTQDAPLPPKATPMTPLPRLPVYSSLRRHCGFADDYSDEMLVFLSGTNRGI</sequence>
<proteinExistence type="predicted"/>
<feature type="compositionally biased region" description="Pro residues" evidence="1">
    <location>
        <begin position="14"/>
        <end position="25"/>
    </location>
</feature>
<gene>
    <name evidence="2" type="ORF">E2C01_085687</name>
</gene>
<evidence type="ECO:0000313" key="3">
    <source>
        <dbReference type="Proteomes" id="UP000324222"/>
    </source>
</evidence>
<name>A0A5B7J1P4_PORTR</name>
<evidence type="ECO:0000256" key="1">
    <source>
        <dbReference type="SAM" id="MobiDB-lite"/>
    </source>
</evidence>